<protein>
    <submittedName>
        <fullName evidence="2">Uncharacterized protein</fullName>
    </submittedName>
</protein>
<accession>A0A069D248</accession>
<comment type="caution">
    <text evidence="2">The sequence shown here is derived from an EMBL/GenBank/DDBJ whole genome shotgun (WGS) entry which is preliminary data.</text>
</comment>
<keyword evidence="1" id="KW-0732">Signal</keyword>
<dbReference type="eggNOG" id="COG4289">
    <property type="taxonomic scope" value="Bacteria"/>
</dbReference>
<sequence>MKQNIFVWLLLACFLPVQFAQAKKKVEKEPDDRTYWCNLMYRMAAPVLSNMSEGKLQQNMQVEVSPTWMAETRQ</sequence>
<evidence type="ECO:0000256" key="1">
    <source>
        <dbReference type="SAM" id="SignalP"/>
    </source>
</evidence>
<dbReference type="AlphaFoldDB" id="A0A069D248"/>
<evidence type="ECO:0000313" key="3">
    <source>
        <dbReference type="Proteomes" id="UP000027601"/>
    </source>
</evidence>
<evidence type="ECO:0000313" key="2">
    <source>
        <dbReference type="EMBL" id="GAK36482.1"/>
    </source>
</evidence>
<dbReference type="EMBL" id="BAJS01000007">
    <property type="protein sequence ID" value="GAK36482.1"/>
    <property type="molecule type" value="Genomic_DNA"/>
</dbReference>
<gene>
    <name evidence="2" type="ORF">JCM15093_1650</name>
</gene>
<proteinExistence type="predicted"/>
<feature type="chain" id="PRO_5001662287" evidence="1">
    <location>
        <begin position="23"/>
        <end position="74"/>
    </location>
</feature>
<dbReference type="Proteomes" id="UP000027601">
    <property type="component" value="Unassembled WGS sequence"/>
</dbReference>
<reference evidence="2 3" key="1">
    <citation type="journal article" date="2015" name="Microbes Environ.">
        <title>Distribution and evolution of nitrogen fixation genes in the phylum bacteroidetes.</title>
        <authorList>
            <person name="Inoue J."/>
            <person name="Oshima K."/>
            <person name="Suda W."/>
            <person name="Sakamoto M."/>
            <person name="Iino T."/>
            <person name="Noda S."/>
            <person name="Hongoh Y."/>
            <person name="Hattori M."/>
            <person name="Ohkuma M."/>
        </authorList>
    </citation>
    <scope>NUCLEOTIDE SEQUENCE [LARGE SCALE GENOMIC DNA]</scope>
    <source>
        <strain evidence="2 3">JCM 15093</strain>
    </source>
</reference>
<keyword evidence="3" id="KW-1185">Reference proteome</keyword>
<organism evidence="2 3">
    <name type="scientific">Bacteroides graminisolvens DSM 19988 = JCM 15093</name>
    <dbReference type="NCBI Taxonomy" id="1121097"/>
    <lineage>
        <taxon>Bacteria</taxon>
        <taxon>Pseudomonadati</taxon>
        <taxon>Bacteroidota</taxon>
        <taxon>Bacteroidia</taxon>
        <taxon>Bacteroidales</taxon>
        <taxon>Bacteroidaceae</taxon>
        <taxon>Bacteroides</taxon>
    </lineage>
</organism>
<feature type="signal peptide" evidence="1">
    <location>
        <begin position="1"/>
        <end position="22"/>
    </location>
</feature>
<name>A0A069D248_9BACE</name>